<keyword evidence="1" id="KW-1133">Transmembrane helix</keyword>
<evidence type="ECO:0000313" key="3">
    <source>
        <dbReference type="Proteomes" id="UP000292346"/>
    </source>
</evidence>
<proteinExistence type="predicted"/>
<comment type="caution">
    <text evidence="2">The sequence shown here is derived from an EMBL/GenBank/DDBJ whole genome shotgun (WGS) entry which is preliminary data.</text>
</comment>
<protein>
    <submittedName>
        <fullName evidence="2">Uncharacterized protein</fullName>
    </submittedName>
</protein>
<keyword evidence="3" id="KW-1185">Reference proteome</keyword>
<dbReference type="EMBL" id="SJJZ01000002">
    <property type="protein sequence ID" value="TCC08446.1"/>
    <property type="molecule type" value="Genomic_DNA"/>
</dbReference>
<dbReference type="RefSeq" id="WP_131339885.1">
    <property type="nucleotide sequence ID" value="NZ_SJJZ01000002.1"/>
</dbReference>
<feature type="transmembrane region" description="Helical" evidence="1">
    <location>
        <begin position="12"/>
        <end position="37"/>
    </location>
</feature>
<reference evidence="2 3" key="1">
    <citation type="submission" date="2019-02" db="EMBL/GenBank/DDBJ databases">
        <title>Kribbella capetownensis sp. nov. and Kribbella speibonae sp. nov., isolated from soil.</title>
        <authorList>
            <person name="Curtis S.M."/>
            <person name="Norton I."/>
            <person name="Everest G.J."/>
            <person name="Meyers P.R."/>
        </authorList>
    </citation>
    <scope>NUCLEOTIDE SEQUENCE [LARGE SCALE GENOMIC DNA]</scope>
    <source>
        <strain evidence="2 3">KCTC 29219</strain>
    </source>
</reference>
<gene>
    <name evidence="2" type="ORF">E0H45_21445</name>
</gene>
<organism evidence="2 3">
    <name type="scientific">Kribbella soli</name>
    <dbReference type="NCBI Taxonomy" id="1124743"/>
    <lineage>
        <taxon>Bacteria</taxon>
        <taxon>Bacillati</taxon>
        <taxon>Actinomycetota</taxon>
        <taxon>Actinomycetes</taxon>
        <taxon>Propionibacteriales</taxon>
        <taxon>Kribbellaceae</taxon>
        <taxon>Kribbella</taxon>
    </lineage>
</organism>
<dbReference type="OrthoDB" id="3827100at2"/>
<evidence type="ECO:0000256" key="1">
    <source>
        <dbReference type="SAM" id="Phobius"/>
    </source>
</evidence>
<dbReference type="AlphaFoldDB" id="A0A4V2LZJ1"/>
<evidence type="ECO:0000313" key="2">
    <source>
        <dbReference type="EMBL" id="TCC08446.1"/>
    </source>
</evidence>
<feature type="transmembrane region" description="Helical" evidence="1">
    <location>
        <begin position="49"/>
        <end position="69"/>
    </location>
</feature>
<keyword evidence="1" id="KW-0472">Membrane</keyword>
<name>A0A4V2LZJ1_9ACTN</name>
<sequence>MAVALGVVAAAVLLPAEILGVALLAVVVAAAAAFGLYDGGDAARRTRGQVVTAVAAATAATTLVLGLTVVLGPSVLWLAVLLAVTSPAAVHWYGVRLGTSTAIERLDVPQRSTADLCRQWRDSYEALRQARTDNQRLHIVLERQRCLDELDRRDPEGLQAWLASSASAAGDPSRFLKSQ</sequence>
<dbReference type="Proteomes" id="UP000292346">
    <property type="component" value="Unassembled WGS sequence"/>
</dbReference>
<accession>A0A4V2LZJ1</accession>
<keyword evidence="1" id="KW-0812">Transmembrane</keyword>
<feature type="transmembrane region" description="Helical" evidence="1">
    <location>
        <begin position="75"/>
        <end position="95"/>
    </location>
</feature>